<dbReference type="Gene3D" id="2.130.10.30">
    <property type="entry name" value="Regulator of chromosome condensation 1/beta-lactamase-inhibitor protein II"/>
    <property type="match status" value="1"/>
</dbReference>
<evidence type="ECO:0000313" key="2">
    <source>
        <dbReference type="Ensembl" id="ENSSSCP00015044577.1"/>
    </source>
</evidence>
<name>A0A8D0Q9A0_PIG</name>
<dbReference type="SUPFAM" id="SSF50985">
    <property type="entry name" value="RCC1/BLIP-II"/>
    <property type="match status" value="1"/>
</dbReference>
<dbReference type="Ensembl" id="ENSSSCT00015106124.1">
    <property type="protein sequence ID" value="ENSSSCP00015044577.1"/>
    <property type="gene ID" value="ENSSSCG00015078265.1"/>
</dbReference>
<dbReference type="Proteomes" id="UP000694726">
    <property type="component" value="Unplaced"/>
</dbReference>
<gene>
    <name evidence="3" type="primary">RCBTB1</name>
</gene>
<dbReference type="Proteomes" id="UP000694727">
    <property type="component" value="Unplaced"/>
</dbReference>
<organism evidence="2 4">
    <name type="scientific">Sus scrofa</name>
    <name type="common">Pig</name>
    <dbReference type="NCBI Taxonomy" id="9823"/>
    <lineage>
        <taxon>Eukaryota</taxon>
        <taxon>Metazoa</taxon>
        <taxon>Chordata</taxon>
        <taxon>Craniata</taxon>
        <taxon>Vertebrata</taxon>
        <taxon>Euteleostomi</taxon>
        <taxon>Mammalia</taxon>
        <taxon>Eutheria</taxon>
        <taxon>Laurasiatheria</taxon>
        <taxon>Artiodactyla</taxon>
        <taxon>Suina</taxon>
        <taxon>Suidae</taxon>
        <taxon>Sus</taxon>
    </lineage>
</organism>
<dbReference type="Ensembl" id="ENSSSCT00035018565.1">
    <property type="protein sequence ID" value="ENSSSCP00035006511.1"/>
    <property type="gene ID" value="ENSSSCG00035014633.1"/>
</dbReference>
<feature type="repeat" description="RCC1" evidence="1">
    <location>
        <begin position="41"/>
        <end position="92"/>
    </location>
</feature>
<reference evidence="2" key="1">
    <citation type="submission" date="2025-05" db="UniProtKB">
        <authorList>
            <consortium name="Ensembl"/>
        </authorList>
    </citation>
    <scope>IDENTIFICATION</scope>
</reference>
<evidence type="ECO:0000313" key="4">
    <source>
        <dbReference type="Proteomes" id="UP000694726"/>
    </source>
</evidence>
<dbReference type="Ensembl" id="ENSSSCT00025088126.1">
    <property type="protein sequence ID" value="ENSSSCP00025038458.1"/>
    <property type="gene ID" value="ENSSSCG00025063691.1"/>
</dbReference>
<dbReference type="Pfam" id="PF00415">
    <property type="entry name" value="RCC1"/>
    <property type="match status" value="1"/>
</dbReference>
<sequence>MVDVGKWPIFTLLSPQEIASIRKACVFGTSANEALYVTDNDEVFVFGLNYSNCLGTGDNQSTLVPKKLEALCGKKIKSLSYGSGPHVLLSTEGKVEISPASQLVGSCAVNYKLEKPNQTKHHRPYLFSFLCVISASRIQEISVCSLAFLWVPRGRNLPLLCLSASRDHCTGRPEASESLMENPASSLRFRHI</sequence>
<evidence type="ECO:0000256" key="1">
    <source>
        <dbReference type="PROSITE-ProRule" id="PRU00235"/>
    </source>
</evidence>
<dbReference type="InterPro" id="IPR000408">
    <property type="entry name" value="Reg_chr_condens"/>
</dbReference>
<accession>A0A8D0Q9A0</accession>
<dbReference type="PROSITE" id="PS50012">
    <property type="entry name" value="RCC1_3"/>
    <property type="match status" value="1"/>
</dbReference>
<protein>
    <submittedName>
        <fullName evidence="2">RCC1 and BTB domain containing protein 1</fullName>
    </submittedName>
</protein>
<proteinExistence type="predicted"/>
<dbReference type="AlphaFoldDB" id="A0A8D0Q9A0"/>
<evidence type="ECO:0000313" key="3">
    <source>
        <dbReference type="Ensembl" id="ENSSSCP00025038458.1"/>
    </source>
</evidence>
<dbReference type="InterPro" id="IPR009091">
    <property type="entry name" value="RCC1/BLIP-II"/>
</dbReference>
<dbReference type="Proteomes" id="UP000694720">
    <property type="component" value="Unplaced"/>
</dbReference>